<evidence type="ECO:0000256" key="1">
    <source>
        <dbReference type="ARBA" id="ARBA00001946"/>
    </source>
</evidence>
<dbReference type="InterPro" id="IPR000086">
    <property type="entry name" value="NUDIX_hydrolase_dom"/>
</dbReference>
<dbReference type="GO" id="GO:0016462">
    <property type="term" value="F:pyrophosphatase activity"/>
    <property type="evidence" value="ECO:0007669"/>
    <property type="project" value="InterPro"/>
</dbReference>
<keyword evidence="4" id="KW-0460">Magnesium</keyword>
<comment type="cofactor">
    <cofactor evidence="1">
        <name>Mg(2+)</name>
        <dbReference type="ChEBI" id="CHEBI:18420"/>
    </cofactor>
</comment>
<sequence>MVFRITDSNKIEILLVTSSNGKEWVFPKGGVEINLTERASAAKEVYEEAGVLGDVGQKLGSYRYVKNGQMQEVTMYAMQYVKDADDWPEMEKRERKWFKAEKAMDKVDQYLAPYIYDVLDAIEANFEHEARKARELMD</sequence>
<evidence type="ECO:0000256" key="4">
    <source>
        <dbReference type="ARBA" id="ARBA00022842"/>
    </source>
</evidence>
<dbReference type="Pfam" id="PF00293">
    <property type="entry name" value="NUDIX"/>
    <property type="match status" value="1"/>
</dbReference>
<dbReference type="CDD" id="cd04666">
    <property type="entry name" value="NUDIX_DIPP2_like_Nudt4"/>
    <property type="match status" value="1"/>
</dbReference>
<dbReference type="KEGG" id="vg:16574716"/>
<dbReference type="EMBL" id="KF147891">
    <property type="protein sequence ID" value="AGS81914.1"/>
    <property type="molecule type" value="Genomic_DNA"/>
</dbReference>
<dbReference type="PROSITE" id="PS51462">
    <property type="entry name" value="NUDIX"/>
    <property type="match status" value="1"/>
</dbReference>
<keyword evidence="2" id="KW-0479">Metal-binding</keyword>
<dbReference type="Proteomes" id="UP000015545">
    <property type="component" value="Segment"/>
</dbReference>
<evidence type="ECO:0000256" key="2">
    <source>
        <dbReference type="ARBA" id="ARBA00022723"/>
    </source>
</evidence>
<dbReference type="PANTHER" id="PTHR12629">
    <property type="entry name" value="DIPHOSPHOINOSITOL POLYPHOSPHATE PHOSPHOHYDROLASE"/>
    <property type="match status" value="1"/>
</dbReference>
<dbReference type="PANTHER" id="PTHR12629:SF0">
    <property type="entry name" value="DIPHOSPHOINOSITOL-POLYPHOSPHATE DIPHOSPHATASE"/>
    <property type="match status" value="1"/>
</dbReference>
<dbReference type="OrthoDB" id="41523at10239"/>
<dbReference type="InterPro" id="IPR047198">
    <property type="entry name" value="DDP-like_NUDIX"/>
</dbReference>
<protein>
    <submittedName>
        <fullName evidence="6">NUDIX hydrolase</fullName>
    </submittedName>
</protein>
<dbReference type="InterPro" id="IPR015797">
    <property type="entry name" value="NUDIX_hydrolase-like_dom_sf"/>
</dbReference>
<evidence type="ECO:0000313" key="6">
    <source>
        <dbReference type="EMBL" id="AGS81914.1"/>
    </source>
</evidence>
<name>S5VM37_9CAUD</name>
<reference evidence="6 7" key="1">
    <citation type="journal article" date="2014" name="Genome Announc.">
        <title>Complete Genome Sequence of the Novel Giant Pseudomonas Phage PaBG.</title>
        <authorList>
            <person name="Sykilinda N.N."/>
            <person name="Bondar A.A."/>
            <person name="Gorshkova A.S."/>
            <person name="Kurochkina L.P."/>
            <person name="Kulikov E.E."/>
            <person name="Shneider M.M."/>
            <person name="Kadykov V.A."/>
            <person name="Solovjeva N.V."/>
            <person name="Kabilov M.R."/>
            <person name="Mesyanzhinov V.V."/>
            <person name="Vlassov V.V."/>
            <person name="Drukker V.V."/>
            <person name="Miroshnikov K.A."/>
        </authorList>
    </citation>
    <scope>NUCLEOTIDE SEQUENCE [LARGE SCALE GENOMIC DNA]</scope>
</reference>
<gene>
    <name evidence="6" type="ORF">PaBG_00030</name>
</gene>
<evidence type="ECO:0000256" key="3">
    <source>
        <dbReference type="ARBA" id="ARBA00022801"/>
    </source>
</evidence>
<keyword evidence="3 6" id="KW-0378">Hydrolase</keyword>
<dbReference type="Gene3D" id="3.90.79.10">
    <property type="entry name" value="Nucleoside Triphosphate Pyrophosphohydrolase"/>
    <property type="match status" value="1"/>
</dbReference>
<proteinExistence type="predicted"/>
<feature type="domain" description="Nudix hydrolase" evidence="5">
    <location>
        <begin position="1"/>
        <end position="123"/>
    </location>
</feature>
<dbReference type="SUPFAM" id="SSF55811">
    <property type="entry name" value="Nudix"/>
    <property type="match status" value="1"/>
</dbReference>
<organism evidence="6 7">
    <name type="scientific">Pseudomonas phage PaBG</name>
    <dbReference type="NCBI Taxonomy" id="1335230"/>
    <lineage>
        <taxon>Viruses</taxon>
        <taxon>Duplodnaviria</taxon>
        <taxon>Heunggongvirae</taxon>
        <taxon>Uroviricota</taxon>
        <taxon>Caudoviricetes</taxon>
        <taxon>Baikalvirus</taxon>
        <taxon>Baikalvirus PaBG</taxon>
    </lineage>
</organism>
<accession>S5VM37</accession>
<keyword evidence="7" id="KW-1185">Reference proteome</keyword>
<dbReference type="GO" id="GO:0046872">
    <property type="term" value="F:metal ion binding"/>
    <property type="evidence" value="ECO:0007669"/>
    <property type="project" value="UniProtKB-KW"/>
</dbReference>
<evidence type="ECO:0000313" key="7">
    <source>
        <dbReference type="Proteomes" id="UP000015545"/>
    </source>
</evidence>
<dbReference type="GeneID" id="16574716"/>
<evidence type="ECO:0000259" key="5">
    <source>
        <dbReference type="PROSITE" id="PS51462"/>
    </source>
</evidence>